<proteinExistence type="predicted"/>
<keyword evidence="1" id="KW-0732">Signal</keyword>
<gene>
    <name evidence="2" type="ORF">SAMN06265370_11656</name>
</gene>
<dbReference type="Proteomes" id="UP000198417">
    <property type="component" value="Unassembled WGS sequence"/>
</dbReference>
<accession>A0A238YDB5</accession>
<evidence type="ECO:0000313" key="2">
    <source>
        <dbReference type="EMBL" id="SNR69246.1"/>
    </source>
</evidence>
<evidence type="ECO:0000256" key="1">
    <source>
        <dbReference type="SAM" id="SignalP"/>
    </source>
</evidence>
<keyword evidence="3" id="KW-1185">Reference proteome</keyword>
<feature type="signal peptide" evidence="1">
    <location>
        <begin position="1"/>
        <end position="23"/>
    </location>
</feature>
<organism evidence="2 3">
    <name type="scientific">Puniceibacterium sediminis</name>
    <dbReference type="NCBI Taxonomy" id="1608407"/>
    <lineage>
        <taxon>Bacteria</taxon>
        <taxon>Pseudomonadati</taxon>
        <taxon>Pseudomonadota</taxon>
        <taxon>Alphaproteobacteria</taxon>
        <taxon>Rhodobacterales</taxon>
        <taxon>Paracoccaceae</taxon>
        <taxon>Puniceibacterium</taxon>
    </lineage>
</organism>
<protein>
    <submittedName>
        <fullName evidence="2">VPLPA-CTERM protein sorting domain-containing protein</fullName>
    </submittedName>
</protein>
<name>A0A238YDB5_9RHOB</name>
<dbReference type="EMBL" id="FZNN01000016">
    <property type="protein sequence ID" value="SNR69246.1"/>
    <property type="molecule type" value="Genomic_DNA"/>
</dbReference>
<sequence>MIKTSMQTLCAFSFLLLPIQASAATRTFKAEITLTSSIAEPWTYDFIGANIGDTINAYFTLDSDVATFDRYAAGSTNFTPPSSGTTYGTGIVSAYYLDTPAGRLGFEDTVNPPAKLQTEDQDFIGFFNKNDSIRFLATTFTTIPIATWSLSSRSWTTSGANNLELWDHGDAITADILNTMKSYFYLTIRKPIGSPSGVITSSTVSYSEIDSIPLSPGAFLVGSIPGPSPVPLPASLPALLLSLASFTFFKRRKSAA</sequence>
<evidence type="ECO:0000313" key="3">
    <source>
        <dbReference type="Proteomes" id="UP000198417"/>
    </source>
</evidence>
<feature type="chain" id="PRO_5012330923" evidence="1">
    <location>
        <begin position="24"/>
        <end position="256"/>
    </location>
</feature>
<dbReference type="AlphaFoldDB" id="A0A238YDB5"/>
<reference evidence="2 3" key="1">
    <citation type="submission" date="2017-06" db="EMBL/GenBank/DDBJ databases">
        <authorList>
            <person name="Kim H.J."/>
            <person name="Triplett B.A."/>
        </authorList>
    </citation>
    <scope>NUCLEOTIDE SEQUENCE [LARGE SCALE GENOMIC DNA]</scope>
    <source>
        <strain evidence="2 3">DSM 29052</strain>
    </source>
</reference>